<keyword evidence="2" id="KW-0255">Endonuclease</keyword>
<dbReference type="Gene3D" id="3.90.1570.10">
    <property type="entry name" value="tt1808, chain A"/>
    <property type="match status" value="1"/>
</dbReference>
<feature type="domain" description="Putative restriction endonuclease" evidence="1">
    <location>
        <begin position="15"/>
        <end position="181"/>
    </location>
</feature>
<protein>
    <submittedName>
        <fullName evidence="2">Uma2 family endonuclease</fullName>
    </submittedName>
</protein>
<dbReference type="PANTHER" id="PTHR36558:SF1">
    <property type="entry name" value="RESTRICTION ENDONUCLEASE DOMAIN-CONTAINING PROTEIN-RELATED"/>
    <property type="match status" value="1"/>
</dbReference>
<dbReference type="Pfam" id="PF05685">
    <property type="entry name" value="Uma2"/>
    <property type="match status" value="1"/>
</dbReference>
<dbReference type="SUPFAM" id="SSF52980">
    <property type="entry name" value="Restriction endonuclease-like"/>
    <property type="match status" value="1"/>
</dbReference>
<dbReference type="PANTHER" id="PTHR36558">
    <property type="entry name" value="GLR1098 PROTEIN"/>
    <property type="match status" value="1"/>
</dbReference>
<dbReference type="InterPro" id="IPR011335">
    <property type="entry name" value="Restrct_endonuc-II-like"/>
</dbReference>
<gene>
    <name evidence="2" type="ORF">EPA93_33010</name>
</gene>
<dbReference type="GO" id="GO:0004519">
    <property type="term" value="F:endonuclease activity"/>
    <property type="evidence" value="ECO:0007669"/>
    <property type="project" value="UniProtKB-KW"/>
</dbReference>
<evidence type="ECO:0000313" key="3">
    <source>
        <dbReference type="Proteomes" id="UP000290365"/>
    </source>
</evidence>
<organism evidence="2 3">
    <name type="scientific">Ktedonosporobacter rubrisoli</name>
    <dbReference type="NCBI Taxonomy" id="2509675"/>
    <lineage>
        <taxon>Bacteria</taxon>
        <taxon>Bacillati</taxon>
        <taxon>Chloroflexota</taxon>
        <taxon>Ktedonobacteria</taxon>
        <taxon>Ktedonobacterales</taxon>
        <taxon>Ktedonosporobacteraceae</taxon>
        <taxon>Ktedonosporobacter</taxon>
    </lineage>
</organism>
<sequence>MANLPYHSDMSDISVEAYLQLDRSSPEQRYEYIDGQLRMLAGGTTRHAKIGINVTSALHDRLRGHSCVVYNSDLRVKLSAHRYVYPDASVSCDVRDHDEQLDNINFPCLIVEILSPGTEAYDRGKKFNYYRECQSVQEYVLVNTESPLVELFRREKNTLWTLHLFSLEDEVKFACLGISLPVTAIYEGITFQNGSRE</sequence>
<keyword evidence="2" id="KW-0540">Nuclease</keyword>
<dbReference type="AlphaFoldDB" id="A0A4P6JXY6"/>
<keyword evidence="2" id="KW-0378">Hydrolase</keyword>
<dbReference type="CDD" id="cd06260">
    <property type="entry name" value="DUF820-like"/>
    <property type="match status" value="1"/>
</dbReference>
<dbReference type="KEGG" id="kbs:EPA93_33010"/>
<proteinExistence type="predicted"/>
<evidence type="ECO:0000313" key="2">
    <source>
        <dbReference type="EMBL" id="QBD80534.1"/>
    </source>
</evidence>
<dbReference type="RefSeq" id="WP_129891598.1">
    <property type="nucleotide sequence ID" value="NZ_CP035758.1"/>
</dbReference>
<name>A0A4P6JXY6_KTERU</name>
<keyword evidence="3" id="KW-1185">Reference proteome</keyword>
<reference evidence="2 3" key="1">
    <citation type="submission" date="2019-01" db="EMBL/GenBank/DDBJ databases">
        <title>Ktedonosporobacter rubrisoli SCAWS-G2.</title>
        <authorList>
            <person name="Huang Y."/>
            <person name="Yan B."/>
        </authorList>
    </citation>
    <scope>NUCLEOTIDE SEQUENCE [LARGE SCALE GENOMIC DNA]</scope>
    <source>
        <strain evidence="2 3">SCAWS-G2</strain>
    </source>
</reference>
<accession>A0A4P6JXY6</accession>
<dbReference type="EMBL" id="CP035758">
    <property type="protein sequence ID" value="QBD80534.1"/>
    <property type="molecule type" value="Genomic_DNA"/>
</dbReference>
<dbReference type="InterPro" id="IPR008538">
    <property type="entry name" value="Uma2"/>
</dbReference>
<dbReference type="Proteomes" id="UP000290365">
    <property type="component" value="Chromosome"/>
</dbReference>
<dbReference type="OrthoDB" id="9799703at2"/>
<evidence type="ECO:0000259" key="1">
    <source>
        <dbReference type="Pfam" id="PF05685"/>
    </source>
</evidence>
<dbReference type="InterPro" id="IPR012296">
    <property type="entry name" value="Nuclease_put_TT1808"/>
</dbReference>